<evidence type="ECO:0000259" key="12">
    <source>
        <dbReference type="Pfam" id="PF03007"/>
    </source>
</evidence>
<comment type="caution">
    <text evidence="14">The sequence shown here is derived from an EMBL/GenBank/DDBJ whole genome shotgun (WGS) entry which is preliminary data.</text>
</comment>
<comment type="pathway">
    <text evidence="1 11">Glycerolipid metabolism; triacylglycerol biosynthesis.</text>
</comment>
<evidence type="ECO:0000256" key="10">
    <source>
        <dbReference type="ARBA" id="ARBA00048109"/>
    </source>
</evidence>
<evidence type="ECO:0000256" key="8">
    <source>
        <dbReference type="ARBA" id="ARBA00023098"/>
    </source>
</evidence>
<evidence type="ECO:0000313" key="15">
    <source>
        <dbReference type="Proteomes" id="UP001299283"/>
    </source>
</evidence>
<reference evidence="14 15" key="1">
    <citation type="submission" date="2023-12" db="EMBL/GenBank/DDBJ databases">
        <title>Description of new species of Mycobacterium terrae complex isolated from sewage at the Sao Paulo Zoological Park Foundation in Brazil.</title>
        <authorList>
            <person name="Romagnoli C.L."/>
            <person name="Conceicao E.C."/>
            <person name="Machado E."/>
            <person name="Barreto L.B.P.F."/>
            <person name="Sharma A."/>
            <person name="Silva N.M."/>
            <person name="Marques L.E."/>
            <person name="Juliana M.A."/>
            <person name="Lourenco M.C.S."/>
            <person name="Digiampietri L.A."/>
            <person name="Suffys P.N."/>
            <person name="Viana-Niero C."/>
        </authorList>
    </citation>
    <scope>NUCLEOTIDE SEQUENCE [LARGE SCALE GENOMIC DNA]</scope>
    <source>
        <strain evidence="14 15">MYC017</strain>
    </source>
</reference>
<dbReference type="Gene3D" id="3.30.559.10">
    <property type="entry name" value="Chloramphenicol acetyltransferase-like domain"/>
    <property type="match status" value="1"/>
</dbReference>
<dbReference type="PANTHER" id="PTHR31650">
    <property type="entry name" value="O-ACYLTRANSFERASE (WSD1-LIKE) FAMILY PROTEIN"/>
    <property type="match status" value="1"/>
</dbReference>
<evidence type="ECO:0000256" key="9">
    <source>
        <dbReference type="ARBA" id="ARBA00023315"/>
    </source>
</evidence>
<dbReference type="Proteomes" id="UP001299283">
    <property type="component" value="Unassembled WGS sequence"/>
</dbReference>
<keyword evidence="7 11" id="KW-0319">Glycerol metabolism</keyword>
<dbReference type="InterPro" id="IPR004255">
    <property type="entry name" value="O-acyltransferase_WSD1_N"/>
</dbReference>
<name>A0ABU5YZH5_9MYCO</name>
<dbReference type="InterPro" id="IPR045034">
    <property type="entry name" value="O-acyltransferase_WSD1-like"/>
</dbReference>
<keyword evidence="5 11" id="KW-0444">Lipid biosynthesis</keyword>
<dbReference type="EMBL" id="JAYJJQ010000015">
    <property type="protein sequence ID" value="MEB3070540.1"/>
    <property type="molecule type" value="Genomic_DNA"/>
</dbReference>
<evidence type="ECO:0000259" key="13">
    <source>
        <dbReference type="Pfam" id="PF06974"/>
    </source>
</evidence>
<dbReference type="PANTHER" id="PTHR31650:SF1">
    <property type="entry name" value="WAX ESTER SYNTHASE_DIACYLGLYCEROL ACYLTRANSFERASE 4-RELATED"/>
    <property type="match status" value="1"/>
</dbReference>
<keyword evidence="15" id="KW-1185">Reference proteome</keyword>
<sequence>MKRLRGMDAMLLYLEAPNVATHTVKVGLLDVSRFHGELSFEVFRELLRRRLYLLDPLRYQLVNVPLRLHHPMWIENSEVDLDYHLRRVRVSSPGGRRELDQLTGDIAGKLLDRRRPLWEMYVVEGMADGSVPVILKIHHALADGVASGNLLARIMGFTATAAEEREPPPPDPVPSAAELLAAAGRDHLKAILRLPLLLGQTIWGTWRLRRAEKQREPHPELAGRFSPAHTFINHPLSAERRFASATFALADFKQTGKQLGITINDAVLATAAGALRELLLHYDGRADSPLIVSVPASLNITPGRIEGNEVGALNVSLPVQVDDVLERVRLTALGAAIAKEDFNLMGPRLISSWQEYMPPALMPIVFGWLATRKKQSKLQNLTISNVPGPRERGEVGGAMLREFYSVGPLLTGSALNITVWSYVDQLNFSVLTDDKTFGDAHEVTDALSHAFVEIRSAAGLSPTLTEVDTAMGAAQAIA</sequence>
<dbReference type="NCBIfam" id="TIGR02946">
    <property type="entry name" value="acyl_WS_DGAT"/>
    <property type="match status" value="1"/>
</dbReference>
<feature type="domain" description="O-acyltransferase WSD1 C-terminal" evidence="13">
    <location>
        <begin position="307"/>
        <end position="454"/>
    </location>
</feature>
<comment type="similarity">
    <text evidence="3 11">Belongs to the long-chain O-acyltransferase family.</text>
</comment>
<comment type="pathway">
    <text evidence="2">Lipid metabolism.</text>
</comment>
<evidence type="ECO:0000256" key="3">
    <source>
        <dbReference type="ARBA" id="ARBA00009587"/>
    </source>
</evidence>
<proteinExistence type="inferred from homology"/>
<comment type="catalytic activity">
    <reaction evidence="10 11">
        <text>an acyl-CoA + a 1,2-diacyl-sn-glycerol = a triacyl-sn-glycerol + CoA</text>
        <dbReference type="Rhea" id="RHEA:10868"/>
        <dbReference type="ChEBI" id="CHEBI:17815"/>
        <dbReference type="ChEBI" id="CHEBI:57287"/>
        <dbReference type="ChEBI" id="CHEBI:58342"/>
        <dbReference type="ChEBI" id="CHEBI:64615"/>
        <dbReference type="EC" id="2.3.1.20"/>
    </reaction>
</comment>
<keyword evidence="8 11" id="KW-0443">Lipid metabolism</keyword>
<dbReference type="InterPro" id="IPR023213">
    <property type="entry name" value="CAT-like_dom_sf"/>
</dbReference>
<organism evidence="14 15">
    <name type="scientific">[Mycobacterium] vasticus</name>
    <dbReference type="NCBI Taxonomy" id="2875777"/>
    <lineage>
        <taxon>Bacteria</taxon>
        <taxon>Bacillati</taxon>
        <taxon>Actinomycetota</taxon>
        <taxon>Actinomycetes</taxon>
        <taxon>Mycobacteriales</taxon>
        <taxon>Mycobacteriaceae</taxon>
        <taxon>Mycolicibacter</taxon>
    </lineage>
</organism>
<dbReference type="RefSeq" id="WP_225397638.1">
    <property type="nucleotide sequence ID" value="NZ_JAYJJQ010000015.1"/>
</dbReference>
<gene>
    <name evidence="14" type="ORF">K5L39_15220</name>
</gene>
<evidence type="ECO:0000313" key="14">
    <source>
        <dbReference type="EMBL" id="MEB3070540.1"/>
    </source>
</evidence>
<dbReference type="EC" id="2.3.1.20" evidence="4 11"/>
<feature type="domain" description="O-acyltransferase WSD1-like N-terminal" evidence="12">
    <location>
        <begin position="4"/>
        <end position="267"/>
    </location>
</feature>
<evidence type="ECO:0000256" key="11">
    <source>
        <dbReference type="RuleBase" id="RU361241"/>
    </source>
</evidence>
<keyword evidence="6 11" id="KW-0808">Transferase</keyword>
<evidence type="ECO:0000256" key="1">
    <source>
        <dbReference type="ARBA" id="ARBA00004771"/>
    </source>
</evidence>
<dbReference type="InterPro" id="IPR014292">
    <property type="entry name" value="Acyl_transf_WS/DGAT"/>
</dbReference>
<dbReference type="Pfam" id="PF03007">
    <property type="entry name" value="WS_DGAT_cat"/>
    <property type="match status" value="1"/>
</dbReference>
<evidence type="ECO:0000256" key="7">
    <source>
        <dbReference type="ARBA" id="ARBA00022798"/>
    </source>
</evidence>
<dbReference type="SUPFAM" id="SSF52777">
    <property type="entry name" value="CoA-dependent acyltransferases"/>
    <property type="match status" value="1"/>
</dbReference>
<dbReference type="InterPro" id="IPR009721">
    <property type="entry name" value="O-acyltransferase_WSD1_C"/>
</dbReference>
<evidence type="ECO:0000256" key="4">
    <source>
        <dbReference type="ARBA" id="ARBA00013244"/>
    </source>
</evidence>
<evidence type="ECO:0000256" key="5">
    <source>
        <dbReference type="ARBA" id="ARBA00022516"/>
    </source>
</evidence>
<evidence type="ECO:0000256" key="2">
    <source>
        <dbReference type="ARBA" id="ARBA00005189"/>
    </source>
</evidence>
<protein>
    <recommendedName>
        <fullName evidence="4 11">Diacylglycerol O-acyltransferase</fullName>
        <ecNumber evidence="4 11">2.3.1.20</ecNumber>
    </recommendedName>
</protein>
<dbReference type="Pfam" id="PF06974">
    <property type="entry name" value="WS_DGAT_C"/>
    <property type="match status" value="1"/>
</dbReference>
<accession>A0ABU5YZH5</accession>
<keyword evidence="9 11" id="KW-0012">Acyltransferase</keyword>
<evidence type="ECO:0000256" key="6">
    <source>
        <dbReference type="ARBA" id="ARBA00022679"/>
    </source>
</evidence>